<dbReference type="AlphaFoldDB" id="A0A3B1A4Q9"/>
<protein>
    <submittedName>
        <fullName evidence="1">Uncharacterized protein</fullName>
    </submittedName>
</protein>
<reference evidence="1" key="1">
    <citation type="submission" date="2018-06" db="EMBL/GenBank/DDBJ databases">
        <authorList>
            <person name="Zhirakovskaya E."/>
        </authorList>
    </citation>
    <scope>NUCLEOTIDE SEQUENCE</scope>
</reference>
<dbReference type="EMBL" id="UOFP01000203">
    <property type="protein sequence ID" value="VAW87896.1"/>
    <property type="molecule type" value="Genomic_DNA"/>
</dbReference>
<sequence length="47" mass="5343">MNSTSLIKADKLKPALSSERLDAYQQRTAHNGDLNFFSHYAWNMALS</sequence>
<evidence type="ECO:0000313" key="1">
    <source>
        <dbReference type="EMBL" id="VAW87896.1"/>
    </source>
</evidence>
<organism evidence="1">
    <name type="scientific">hydrothermal vent metagenome</name>
    <dbReference type="NCBI Taxonomy" id="652676"/>
    <lineage>
        <taxon>unclassified sequences</taxon>
        <taxon>metagenomes</taxon>
        <taxon>ecological metagenomes</taxon>
    </lineage>
</organism>
<proteinExistence type="predicted"/>
<gene>
    <name evidence="1" type="ORF">MNBD_GAMMA18-1304</name>
</gene>
<name>A0A3B1A4Q9_9ZZZZ</name>
<accession>A0A3B1A4Q9</accession>